<feature type="transmembrane region" description="Helical" evidence="1">
    <location>
        <begin position="143"/>
        <end position="161"/>
    </location>
</feature>
<feature type="transmembrane region" description="Helical" evidence="1">
    <location>
        <begin position="223"/>
        <end position="247"/>
    </location>
</feature>
<feature type="transmembrane region" description="Helical" evidence="1">
    <location>
        <begin position="78"/>
        <end position="99"/>
    </location>
</feature>
<dbReference type="SUPFAM" id="SSF55874">
    <property type="entry name" value="ATPase domain of HSP90 chaperone/DNA topoisomerase II/histidine kinase"/>
    <property type="match status" value="1"/>
</dbReference>
<comment type="caution">
    <text evidence="3">The sequence shown here is derived from an EMBL/GenBank/DDBJ whole genome shotgun (WGS) entry which is preliminary data.</text>
</comment>
<dbReference type="Gene3D" id="3.30.565.10">
    <property type="entry name" value="Histidine kinase-like ATPase, C-terminal domain"/>
    <property type="match status" value="1"/>
</dbReference>
<proteinExistence type="predicted"/>
<name>A0A261FQU7_9BIFI</name>
<keyword evidence="1" id="KW-0812">Transmembrane</keyword>
<feature type="transmembrane region" description="Helical" evidence="1">
    <location>
        <begin position="12"/>
        <end position="32"/>
    </location>
</feature>
<sequence length="466" mass="52132">MSGLFPWNLDTVCTFFSAFRFVFTVLAAVWIFSRGVPKRRWYRGRLAVCLLLGVGLSVIQPIGLAATSDGGWGGVSPFLFARVWIFLTFLWALLVVVCCRDISWTNAMSRWLLGVCVERFVTAFVHNWLFVVLLPQFSDRHPLAYMAICVVIYALFLALAARFIAPVFERDIIPSGQEDWRLCALYVVNYTILSAISGISMSVNERYVPNLLARIGPDEGLDVIQRFSATTAGVIAIVILVFQYTIYRTAALQQESAMLNLLAEQKTRQYRTLTENIDFINHKTHDLKHQVAALEFAGDERRRQMVREAQQALNLYDSIANTGNEALDTLITERNFFCTQHGVRLSCMLGGCDWEAIDVVDLYTMLGNALDNAIDYVMRFDDPDKRVVSASARQHGDLIVISVDNHFEGTVEMRGGLPVTTKADAASHGLGLKSIRHIARRYGGDILVTADPPVFTVQISLVASRS</sequence>
<keyword evidence="1" id="KW-1133">Transmembrane helix</keyword>
<evidence type="ECO:0000313" key="4">
    <source>
        <dbReference type="Proteomes" id="UP000216352"/>
    </source>
</evidence>
<evidence type="ECO:0000259" key="2">
    <source>
        <dbReference type="Pfam" id="PF14501"/>
    </source>
</evidence>
<dbReference type="Pfam" id="PF14501">
    <property type="entry name" value="HATPase_c_5"/>
    <property type="match status" value="1"/>
</dbReference>
<dbReference type="OrthoDB" id="3236015at2"/>
<keyword evidence="3" id="KW-0808">Transferase</keyword>
<keyword evidence="1" id="KW-0472">Membrane</keyword>
<dbReference type="InterPro" id="IPR032834">
    <property type="entry name" value="NatK-like_C"/>
</dbReference>
<keyword evidence="4" id="KW-1185">Reference proteome</keyword>
<evidence type="ECO:0000256" key="1">
    <source>
        <dbReference type="SAM" id="Phobius"/>
    </source>
</evidence>
<dbReference type="PANTHER" id="PTHR40448">
    <property type="entry name" value="TWO-COMPONENT SENSOR HISTIDINE KINASE"/>
    <property type="match status" value="1"/>
</dbReference>
<feature type="transmembrane region" description="Helical" evidence="1">
    <location>
        <begin position="182"/>
        <end position="203"/>
    </location>
</feature>
<dbReference type="AlphaFoldDB" id="A0A261FQU7"/>
<feature type="transmembrane region" description="Helical" evidence="1">
    <location>
        <begin position="111"/>
        <end position="131"/>
    </location>
</feature>
<dbReference type="PANTHER" id="PTHR40448:SF1">
    <property type="entry name" value="TWO-COMPONENT SENSOR HISTIDINE KINASE"/>
    <property type="match status" value="1"/>
</dbReference>
<dbReference type="CDD" id="cd16935">
    <property type="entry name" value="HATPase_AgrC-ComD-like"/>
    <property type="match status" value="1"/>
</dbReference>
<evidence type="ECO:0000313" key="3">
    <source>
        <dbReference type="EMBL" id="OZG61509.1"/>
    </source>
</evidence>
<dbReference type="GO" id="GO:0042802">
    <property type="term" value="F:identical protein binding"/>
    <property type="evidence" value="ECO:0007669"/>
    <property type="project" value="TreeGrafter"/>
</dbReference>
<dbReference type="GO" id="GO:0016301">
    <property type="term" value="F:kinase activity"/>
    <property type="evidence" value="ECO:0007669"/>
    <property type="project" value="UniProtKB-KW"/>
</dbReference>
<dbReference type="RefSeq" id="WP_072724396.1">
    <property type="nucleotide sequence ID" value="NZ_BDIS01000007.1"/>
</dbReference>
<gene>
    <name evidence="3" type="ORF">BLEM_1457</name>
</gene>
<dbReference type="Proteomes" id="UP000216352">
    <property type="component" value="Unassembled WGS sequence"/>
</dbReference>
<feature type="transmembrane region" description="Helical" evidence="1">
    <location>
        <begin position="44"/>
        <end position="66"/>
    </location>
</feature>
<feature type="domain" description="Sensor histidine kinase NatK-like C-terminal" evidence="2">
    <location>
        <begin position="358"/>
        <end position="461"/>
    </location>
</feature>
<protein>
    <submittedName>
        <fullName evidence="3">Histidine kinase</fullName>
    </submittedName>
</protein>
<dbReference type="EMBL" id="MWWX01000009">
    <property type="protein sequence ID" value="OZG61509.1"/>
    <property type="molecule type" value="Genomic_DNA"/>
</dbReference>
<organism evidence="3 4">
    <name type="scientific">Bifidobacterium lemurum</name>
    <dbReference type="NCBI Taxonomy" id="1603886"/>
    <lineage>
        <taxon>Bacteria</taxon>
        <taxon>Bacillati</taxon>
        <taxon>Actinomycetota</taxon>
        <taxon>Actinomycetes</taxon>
        <taxon>Bifidobacteriales</taxon>
        <taxon>Bifidobacteriaceae</taxon>
        <taxon>Bifidobacterium</taxon>
    </lineage>
</organism>
<keyword evidence="3" id="KW-0418">Kinase</keyword>
<accession>A0A261FQU7</accession>
<dbReference type="InterPro" id="IPR036890">
    <property type="entry name" value="HATPase_C_sf"/>
</dbReference>
<dbReference type="STRING" id="1603886.GCA_001895165_00611"/>
<reference evidence="3 4" key="1">
    <citation type="journal article" date="2017" name="BMC Genomics">
        <title>Comparative genomic and phylogenomic analyses of the Bifidobacteriaceae family.</title>
        <authorList>
            <person name="Lugli G.A."/>
            <person name="Milani C."/>
            <person name="Turroni F."/>
            <person name="Duranti S."/>
            <person name="Mancabelli L."/>
            <person name="Mangifesta M."/>
            <person name="Ferrario C."/>
            <person name="Modesto M."/>
            <person name="Mattarelli P."/>
            <person name="Jiri K."/>
            <person name="van Sinderen D."/>
            <person name="Ventura M."/>
        </authorList>
    </citation>
    <scope>NUCLEOTIDE SEQUENCE [LARGE SCALE GENOMIC DNA]</scope>
    <source>
        <strain evidence="3 4">DSM 28807</strain>
    </source>
</reference>